<dbReference type="InterPro" id="IPR001752">
    <property type="entry name" value="Kinesin_motor_dom"/>
</dbReference>
<evidence type="ECO:0000256" key="9">
    <source>
        <dbReference type="ARBA" id="ARBA00023212"/>
    </source>
</evidence>
<dbReference type="SUPFAM" id="SSF52540">
    <property type="entry name" value="P-loop containing nucleoside triphosphate hydrolases"/>
    <property type="match status" value="1"/>
</dbReference>
<dbReference type="PANTHER" id="PTHR47972">
    <property type="entry name" value="KINESIN-LIKE PROTEIN KLP-3"/>
    <property type="match status" value="1"/>
</dbReference>
<dbReference type="InterPro" id="IPR036961">
    <property type="entry name" value="Kinesin_motor_dom_sf"/>
</dbReference>
<feature type="coiled-coil region" evidence="12">
    <location>
        <begin position="103"/>
        <end position="425"/>
    </location>
</feature>
<feature type="region of interest" description="Disordered" evidence="13">
    <location>
        <begin position="1"/>
        <end position="80"/>
    </location>
</feature>
<evidence type="ECO:0000256" key="4">
    <source>
        <dbReference type="ARBA" id="ARBA00022701"/>
    </source>
</evidence>
<dbReference type="Pfam" id="PF00225">
    <property type="entry name" value="Kinesin"/>
    <property type="match status" value="1"/>
</dbReference>
<keyword evidence="7 12" id="KW-0175">Coiled coil</keyword>
<feature type="compositionally biased region" description="Polar residues" evidence="13">
    <location>
        <begin position="42"/>
        <end position="58"/>
    </location>
</feature>
<protein>
    <recommendedName>
        <fullName evidence="11">Kinesin-like protein</fullName>
    </recommendedName>
</protein>
<evidence type="ECO:0000259" key="14">
    <source>
        <dbReference type="PROSITE" id="PS50067"/>
    </source>
</evidence>
<dbReference type="InterPro" id="IPR019821">
    <property type="entry name" value="Kinesin_motor_CS"/>
</dbReference>
<keyword evidence="3" id="KW-0963">Cytoplasm</keyword>
<dbReference type="FunFam" id="3.40.850.10:FF:000065">
    <property type="entry name" value="Kinesin-like protein"/>
    <property type="match status" value="1"/>
</dbReference>
<reference evidence="15" key="2">
    <citation type="submission" date="2014-06" db="EMBL/GenBank/DDBJ databases">
        <title>The complete genome of Blastobotrys (Arxula) adeninivorans LS3 - a yeast of biotechnological interest.</title>
        <authorList>
            <person name="Kunze G."/>
            <person name="Gaillardin C."/>
            <person name="Czernicka M."/>
            <person name="Durrens P."/>
            <person name="Martin T."/>
            <person name="Boer E."/>
            <person name="Gabaldon T."/>
            <person name="Cruz J."/>
            <person name="Talla E."/>
            <person name="Marck C."/>
            <person name="Goffeau A."/>
            <person name="Barbe V."/>
            <person name="Baret P."/>
            <person name="Baronian K."/>
            <person name="Beier S."/>
            <person name="Bleykasten C."/>
            <person name="Bode R."/>
            <person name="Casaregola S."/>
            <person name="Despons L."/>
            <person name="Fairhead C."/>
            <person name="Giersberg M."/>
            <person name="Gierski P."/>
            <person name="Hahnel U."/>
            <person name="Hartmann A."/>
            <person name="Jankowska D."/>
            <person name="Jubin C."/>
            <person name="Jung P."/>
            <person name="Lafontaine I."/>
            <person name="Leh-Louis V."/>
            <person name="Lemaire M."/>
            <person name="Marcet-Houben M."/>
            <person name="Mascher M."/>
            <person name="Morel G."/>
            <person name="Richard G.-F."/>
            <person name="Riechen J."/>
            <person name="Sacerdot C."/>
            <person name="Sarkar A."/>
            <person name="Savel G."/>
            <person name="Schacherer J."/>
            <person name="Sherman D."/>
            <person name="Straub M.-L."/>
            <person name="Stein N."/>
            <person name="Thierry A."/>
            <person name="Trautwein-Schult A."/>
            <person name="Westhof E."/>
            <person name="Worch S."/>
            <person name="Dujon B."/>
            <person name="Souciet J.-L."/>
            <person name="Wincker P."/>
            <person name="Scholz U."/>
            <person name="Neuveglise N."/>
        </authorList>
    </citation>
    <scope>NUCLEOTIDE SEQUENCE</scope>
    <source>
        <strain evidence="15">LS3</strain>
    </source>
</reference>
<proteinExistence type="inferred from homology"/>
<comment type="similarity">
    <text evidence="2">Belongs to the TRAFAC class myosin-kinesin ATPase superfamily. Kinesin family. KIN-14 subfamily.</text>
</comment>
<dbReference type="PRINTS" id="PR00380">
    <property type="entry name" value="KINESINHEAVY"/>
</dbReference>
<keyword evidence="6 10" id="KW-0067">ATP-binding</keyword>
<name>A0A060TGE6_BLAAD</name>
<evidence type="ECO:0000256" key="8">
    <source>
        <dbReference type="ARBA" id="ARBA00023175"/>
    </source>
</evidence>
<dbReference type="GO" id="GO:0007018">
    <property type="term" value="P:microtubule-based movement"/>
    <property type="evidence" value="ECO:0007669"/>
    <property type="project" value="InterPro"/>
</dbReference>
<dbReference type="Gene3D" id="3.40.850.10">
    <property type="entry name" value="Kinesin motor domain"/>
    <property type="match status" value="1"/>
</dbReference>
<reference evidence="15" key="1">
    <citation type="submission" date="2014-02" db="EMBL/GenBank/DDBJ databases">
        <authorList>
            <person name="Genoscope - CEA"/>
        </authorList>
    </citation>
    <scope>NUCLEOTIDE SEQUENCE</scope>
    <source>
        <strain evidence="15">LS3</strain>
    </source>
</reference>
<evidence type="ECO:0000256" key="6">
    <source>
        <dbReference type="ARBA" id="ARBA00022840"/>
    </source>
</evidence>
<sequence>MPPPPTARPSKLANPTPVIRGKSRLELQRAAGTTAPGHSRSRSINSDSVRASSKSSLSMYDRRPVSAAASRPQSRQEHAVDETLQKRMDYLESLLSQDNDSRNQKLNAEVMRLRTEYSRLEFERDKLQHMLEHKDEEREKYVGTEEKLREQIYALQEKNAALLRENAGAEGNLKNELADMKMRMREQYEQDLERERRRMRTEFEEQVAQQRDTILKEFNSQWDRAMELKTQELTRNLEELTEKHDRELVQLETKLHQVHSLELEEKVQELTSKYEEQIKFLNDRLENASKNGKEALDQAQLVHEQETKRLSELAEAEVRKVRHTQQQLEEYKEKYDELRHETESLRASLSELSASTVSQESVSKTQQSRIEELEYQLETQKNKNSEMRQIMQQAQEERDVAHDKLIKAEIIRRKLHNEVQELKGNIRVFCRVRPPLESDATADVTQIEYPDYDFEAQKILLTGPSETAMGEKINKLYPFSYDKVFAPSSSNVEVYEEISQLVQSALDGYNVCIFAYGQTGSGKTFTMSSKDGMIPMAVRQIFSTAESLKEKGWTYSLQGQFLEIYNDEVRDLLCTKKSPQKLEIRMDKETSGTTVPGLTAVNLDSPERVSHVIETASQNRSVAATKLNERSSRSHSVFTLRLAGSNKITGHTCQGTLNLIDLAGSERVAQSQATGDRLKEAISINKSLSALRDVMQALREGNRVVPYRNSKLTMLLQDSLKGNSKTLMFVNISPMLSSINETISSLRFAENVNKTELKK</sequence>
<evidence type="ECO:0000256" key="10">
    <source>
        <dbReference type="PROSITE-ProRule" id="PRU00283"/>
    </source>
</evidence>
<dbReference type="SMART" id="SM00129">
    <property type="entry name" value="KISc"/>
    <property type="match status" value="1"/>
</dbReference>
<feature type="domain" description="Kinesin motor" evidence="14">
    <location>
        <begin position="425"/>
        <end position="755"/>
    </location>
</feature>
<evidence type="ECO:0000256" key="11">
    <source>
        <dbReference type="RuleBase" id="RU000394"/>
    </source>
</evidence>
<evidence type="ECO:0000256" key="12">
    <source>
        <dbReference type="SAM" id="Coils"/>
    </source>
</evidence>
<dbReference type="PROSITE" id="PS50067">
    <property type="entry name" value="KINESIN_MOTOR_2"/>
    <property type="match status" value="1"/>
</dbReference>
<dbReference type="GO" id="GO:0008017">
    <property type="term" value="F:microtubule binding"/>
    <property type="evidence" value="ECO:0007669"/>
    <property type="project" value="InterPro"/>
</dbReference>
<evidence type="ECO:0000313" key="15">
    <source>
        <dbReference type="EMBL" id="CDP38216.1"/>
    </source>
</evidence>
<evidence type="ECO:0000256" key="3">
    <source>
        <dbReference type="ARBA" id="ARBA00022490"/>
    </source>
</evidence>
<comment type="subcellular location">
    <subcellularLocation>
        <location evidence="1">Cytoplasm</location>
        <location evidence="1">Cytoskeleton</location>
    </subcellularLocation>
</comment>
<evidence type="ECO:0000256" key="2">
    <source>
        <dbReference type="ARBA" id="ARBA00010899"/>
    </source>
</evidence>
<keyword evidence="9" id="KW-0206">Cytoskeleton</keyword>
<dbReference type="AlphaFoldDB" id="A0A060TGE6"/>
<dbReference type="PhylomeDB" id="A0A060TGE6"/>
<dbReference type="GO" id="GO:0005874">
    <property type="term" value="C:microtubule"/>
    <property type="evidence" value="ECO:0007669"/>
    <property type="project" value="UniProtKB-KW"/>
</dbReference>
<dbReference type="CDD" id="cd01366">
    <property type="entry name" value="KISc_C_terminal"/>
    <property type="match status" value="1"/>
</dbReference>
<organism evidence="15">
    <name type="scientific">Blastobotrys adeninivorans</name>
    <name type="common">Yeast</name>
    <name type="synonym">Arxula adeninivorans</name>
    <dbReference type="NCBI Taxonomy" id="409370"/>
    <lineage>
        <taxon>Eukaryota</taxon>
        <taxon>Fungi</taxon>
        <taxon>Dikarya</taxon>
        <taxon>Ascomycota</taxon>
        <taxon>Saccharomycotina</taxon>
        <taxon>Dipodascomycetes</taxon>
        <taxon>Dipodascales</taxon>
        <taxon>Trichomonascaceae</taxon>
        <taxon>Blastobotrys</taxon>
    </lineage>
</organism>
<evidence type="ECO:0000256" key="1">
    <source>
        <dbReference type="ARBA" id="ARBA00004245"/>
    </source>
</evidence>
<accession>A0A060TGE6</accession>
<dbReference type="EMBL" id="HG937694">
    <property type="protein sequence ID" value="CDP38216.1"/>
    <property type="molecule type" value="Genomic_DNA"/>
</dbReference>
<dbReference type="InterPro" id="IPR027640">
    <property type="entry name" value="Kinesin-like_fam"/>
</dbReference>
<gene>
    <name evidence="15" type="ORF">GNLVRS02_ARAD1D29744g</name>
</gene>
<dbReference type="InterPro" id="IPR027417">
    <property type="entry name" value="P-loop_NTPase"/>
</dbReference>
<dbReference type="GO" id="GO:0005524">
    <property type="term" value="F:ATP binding"/>
    <property type="evidence" value="ECO:0007669"/>
    <property type="project" value="UniProtKB-UniRule"/>
</dbReference>
<keyword evidence="5 10" id="KW-0547">Nucleotide-binding</keyword>
<feature type="binding site" evidence="10">
    <location>
        <begin position="517"/>
        <end position="524"/>
    </location>
    <ligand>
        <name>ATP</name>
        <dbReference type="ChEBI" id="CHEBI:30616"/>
    </ligand>
</feature>
<dbReference type="PANTHER" id="PTHR47972:SF45">
    <property type="entry name" value="PROTEIN CLARET SEGREGATIONAL"/>
    <property type="match status" value="1"/>
</dbReference>
<dbReference type="PROSITE" id="PS00411">
    <property type="entry name" value="KINESIN_MOTOR_1"/>
    <property type="match status" value="1"/>
</dbReference>
<evidence type="ECO:0000256" key="13">
    <source>
        <dbReference type="SAM" id="MobiDB-lite"/>
    </source>
</evidence>
<keyword evidence="8 10" id="KW-0505">Motor protein</keyword>
<evidence type="ECO:0000256" key="7">
    <source>
        <dbReference type="ARBA" id="ARBA00023054"/>
    </source>
</evidence>
<dbReference type="GO" id="GO:0008569">
    <property type="term" value="F:minus-end-directed microtubule motor activity"/>
    <property type="evidence" value="ECO:0007669"/>
    <property type="project" value="UniProtKB-ARBA"/>
</dbReference>
<dbReference type="GO" id="GO:0090307">
    <property type="term" value="P:mitotic spindle assembly"/>
    <property type="evidence" value="ECO:0007669"/>
    <property type="project" value="UniProtKB-ARBA"/>
</dbReference>
<keyword evidence="4 11" id="KW-0493">Microtubule</keyword>
<evidence type="ECO:0000256" key="5">
    <source>
        <dbReference type="ARBA" id="ARBA00022741"/>
    </source>
</evidence>